<accession>A0A183TRL2</accession>
<reference evidence="3" key="1">
    <citation type="submission" date="2016-06" db="UniProtKB">
        <authorList>
            <consortium name="WormBaseParasite"/>
        </authorList>
    </citation>
    <scope>IDENTIFICATION</scope>
</reference>
<sequence length="164" mass="17854">MLLGPPLTGTQEVEFFPAATLQATVKTGGLNQVRNSGAGCTSILDNPKSNWPERRMVLVARELEISALSETRFSEHGQLEEVGAGCTFFWSGRPKAERCDTGAAFAIRNELVERLPCLPKVINDRLMSLCLSLRGDMFSTIISAYDPPMTSSDFNAIFGTDHAA</sequence>
<reference evidence="1 2" key="2">
    <citation type="submission" date="2018-11" db="EMBL/GenBank/DDBJ databases">
        <authorList>
            <consortium name="Pathogen Informatics"/>
        </authorList>
    </citation>
    <scope>NUCLEOTIDE SEQUENCE [LARGE SCALE GENOMIC DNA]</scope>
    <source>
        <strain evidence="1 2">NST_G2</strain>
    </source>
</reference>
<gene>
    <name evidence="1" type="ORF">SSLN_LOCUS19110</name>
</gene>
<evidence type="ECO:0000313" key="2">
    <source>
        <dbReference type="Proteomes" id="UP000275846"/>
    </source>
</evidence>
<evidence type="ECO:0000313" key="3">
    <source>
        <dbReference type="WBParaSite" id="SSLN_0001983401-mRNA-1"/>
    </source>
</evidence>
<protein>
    <submittedName>
        <fullName evidence="1 3">Uncharacterized protein</fullName>
    </submittedName>
</protein>
<dbReference type="AlphaFoldDB" id="A0A183TRL2"/>
<proteinExistence type="predicted"/>
<dbReference type="Proteomes" id="UP000275846">
    <property type="component" value="Unassembled WGS sequence"/>
</dbReference>
<dbReference type="EMBL" id="UYSU01046302">
    <property type="protein sequence ID" value="VDM05496.1"/>
    <property type="molecule type" value="Genomic_DNA"/>
</dbReference>
<dbReference type="WBParaSite" id="SSLN_0001983401-mRNA-1">
    <property type="protein sequence ID" value="SSLN_0001983401-mRNA-1"/>
    <property type="gene ID" value="SSLN_0001983401"/>
</dbReference>
<dbReference type="OrthoDB" id="410381at2759"/>
<name>A0A183TRL2_SCHSO</name>
<organism evidence="3">
    <name type="scientific">Schistocephalus solidus</name>
    <name type="common">Tapeworm</name>
    <dbReference type="NCBI Taxonomy" id="70667"/>
    <lineage>
        <taxon>Eukaryota</taxon>
        <taxon>Metazoa</taxon>
        <taxon>Spiralia</taxon>
        <taxon>Lophotrochozoa</taxon>
        <taxon>Platyhelminthes</taxon>
        <taxon>Cestoda</taxon>
        <taxon>Eucestoda</taxon>
        <taxon>Diphyllobothriidea</taxon>
        <taxon>Diphyllobothriidae</taxon>
        <taxon>Schistocephalus</taxon>
    </lineage>
</organism>
<evidence type="ECO:0000313" key="1">
    <source>
        <dbReference type="EMBL" id="VDM05496.1"/>
    </source>
</evidence>
<keyword evidence="2" id="KW-1185">Reference proteome</keyword>